<sequence>MATTAILSSGSSLNHRFDHRNHSGLRRHSYASTTAPRRLKRSPTTTSYQSRKMVVSPAVKTNLVMGQVKILKRGETLSAFRNSVDPVVASTNKFGPEPETLQKQQIGEIISGRYAGACSSASPSPSSLPIPCFLENKLLA</sequence>
<proteinExistence type="predicted"/>
<protein>
    <submittedName>
        <fullName evidence="3">Uncharacterized protein</fullName>
    </submittedName>
</protein>
<dbReference type="Proteomes" id="UP000886595">
    <property type="component" value="Unassembled WGS sequence"/>
</dbReference>
<reference evidence="3 4" key="1">
    <citation type="submission" date="2020-02" db="EMBL/GenBank/DDBJ databases">
        <authorList>
            <person name="Ma Q."/>
            <person name="Huang Y."/>
            <person name="Song X."/>
            <person name="Pei D."/>
        </authorList>
    </citation>
    <scope>NUCLEOTIDE SEQUENCE [LARGE SCALE GENOMIC DNA]</scope>
    <source>
        <strain evidence="3">Sxm20200214</strain>
        <tissue evidence="3">Leaf</tissue>
    </source>
</reference>
<dbReference type="InterPro" id="IPR028322">
    <property type="entry name" value="PNRC-like_rgn"/>
</dbReference>
<dbReference type="EMBL" id="JAAMPC010000001">
    <property type="protein sequence ID" value="KAG2331227.1"/>
    <property type="molecule type" value="Genomic_DNA"/>
</dbReference>
<feature type="region of interest" description="Disordered" evidence="1">
    <location>
        <begin position="1"/>
        <end position="46"/>
    </location>
</feature>
<accession>A0A8X7WM04</accession>
<evidence type="ECO:0000313" key="4">
    <source>
        <dbReference type="Proteomes" id="UP000886595"/>
    </source>
</evidence>
<dbReference type="PANTHER" id="PTHR33670">
    <property type="entry name" value="SPLICING FACTOR, PROLINE- AND GLUTAMINE-RICH-LIKE"/>
    <property type="match status" value="1"/>
</dbReference>
<evidence type="ECO:0000313" key="3">
    <source>
        <dbReference type="EMBL" id="KAG2331230.1"/>
    </source>
</evidence>
<dbReference type="Pfam" id="PF15365">
    <property type="entry name" value="PNRC"/>
    <property type="match status" value="1"/>
</dbReference>
<dbReference type="GO" id="GO:0016071">
    <property type="term" value="P:mRNA metabolic process"/>
    <property type="evidence" value="ECO:0007669"/>
    <property type="project" value="UniProtKB-ARBA"/>
</dbReference>
<organism evidence="3 4">
    <name type="scientific">Brassica carinata</name>
    <name type="common">Ethiopian mustard</name>
    <name type="synonym">Abyssinian cabbage</name>
    <dbReference type="NCBI Taxonomy" id="52824"/>
    <lineage>
        <taxon>Eukaryota</taxon>
        <taxon>Viridiplantae</taxon>
        <taxon>Streptophyta</taxon>
        <taxon>Embryophyta</taxon>
        <taxon>Tracheophyta</taxon>
        <taxon>Spermatophyta</taxon>
        <taxon>Magnoliopsida</taxon>
        <taxon>eudicotyledons</taxon>
        <taxon>Gunneridae</taxon>
        <taxon>Pentapetalae</taxon>
        <taxon>rosids</taxon>
        <taxon>malvids</taxon>
        <taxon>Brassicales</taxon>
        <taxon>Brassicaceae</taxon>
        <taxon>Brassiceae</taxon>
        <taxon>Brassica</taxon>
    </lineage>
</organism>
<dbReference type="AlphaFoldDB" id="A0A8X7WM04"/>
<gene>
    <name evidence="2" type="ORF">Bca52824_002407</name>
    <name evidence="3" type="ORF">Bca52824_002410</name>
</gene>
<feature type="compositionally biased region" description="Polar residues" evidence="1">
    <location>
        <begin position="1"/>
        <end position="14"/>
    </location>
</feature>
<evidence type="ECO:0000256" key="1">
    <source>
        <dbReference type="SAM" id="MobiDB-lite"/>
    </source>
</evidence>
<evidence type="ECO:0000313" key="2">
    <source>
        <dbReference type="EMBL" id="KAG2331227.1"/>
    </source>
</evidence>
<dbReference type="OrthoDB" id="1082624at2759"/>
<keyword evidence="4" id="KW-1185">Reference proteome</keyword>
<dbReference type="PANTHER" id="PTHR33670:SF15">
    <property type="entry name" value="OS02G0797600 PROTEIN"/>
    <property type="match status" value="1"/>
</dbReference>
<name>A0A8X7WM04_BRACI</name>
<comment type="caution">
    <text evidence="3">The sequence shown here is derived from an EMBL/GenBank/DDBJ whole genome shotgun (WGS) entry which is preliminary data.</text>
</comment>
<dbReference type="EMBL" id="JAAMPC010000001">
    <property type="protein sequence ID" value="KAG2331230.1"/>
    <property type="molecule type" value="Genomic_DNA"/>
</dbReference>
<feature type="compositionally biased region" description="Basic residues" evidence="1">
    <location>
        <begin position="17"/>
        <end position="29"/>
    </location>
</feature>